<dbReference type="Gene3D" id="1.20.1280.290">
    <property type="match status" value="2"/>
</dbReference>
<dbReference type="GO" id="GO:0000139">
    <property type="term" value="C:Golgi membrane"/>
    <property type="evidence" value="ECO:0007669"/>
    <property type="project" value="UniProtKB-SubCell"/>
</dbReference>
<proteinExistence type="inferred from homology"/>
<keyword evidence="11" id="KW-0333">Golgi apparatus</keyword>
<feature type="chain" id="PRO_5031094374" description="Sugar transporter SWEET1" evidence="14">
    <location>
        <begin position="17"/>
        <end position="253"/>
    </location>
</feature>
<keyword evidence="14" id="KW-0732">Signal</keyword>
<evidence type="ECO:0000256" key="1">
    <source>
        <dbReference type="ARBA" id="ARBA00004651"/>
    </source>
</evidence>
<evidence type="ECO:0000313" key="15">
    <source>
        <dbReference type="EMBL" id="CAE0373725.1"/>
    </source>
</evidence>
<feature type="transmembrane region" description="Helical" evidence="13">
    <location>
        <begin position="203"/>
        <end position="223"/>
    </location>
</feature>
<evidence type="ECO:0000256" key="2">
    <source>
        <dbReference type="ARBA" id="ARBA00004653"/>
    </source>
</evidence>
<evidence type="ECO:0000256" key="8">
    <source>
        <dbReference type="ARBA" id="ARBA00022692"/>
    </source>
</evidence>
<accession>A0A7S3NR04</accession>
<gene>
    <name evidence="15" type="ORF">ALAG00032_LOCUS14527</name>
</gene>
<protein>
    <recommendedName>
        <fullName evidence="4">Sugar transporter SWEET1</fullName>
    </recommendedName>
</protein>
<feature type="transmembrane region" description="Helical" evidence="13">
    <location>
        <begin position="88"/>
        <end position="106"/>
    </location>
</feature>
<keyword evidence="7" id="KW-0762">Sugar transport</keyword>
<evidence type="ECO:0000256" key="12">
    <source>
        <dbReference type="ARBA" id="ARBA00023136"/>
    </source>
</evidence>
<sequence>MMKIFVLILCSTSALNIPGITRNRAGINRKKPSSLHSSVANGGAEENKFATTIAPTIGVIVANGMFLSSLPAVLDARSIGSLGSLNPIPWAFIWANCVAWLHYSVIIKNKYAFFSNALGAFLGLFFVLTGMALGSPAQRSALEIIALSATSMHIIATLFTTFLLKSQKQRQLFTGYLANIILIIFYAAPLSTLADVLATKSAASIYAPLSIIAGVNSALWVIYGLAIKDFFLAIPNGAGLLLAIVQLSFKAIF</sequence>
<dbReference type="FunFam" id="1.20.1280.290:FF:000004">
    <property type="entry name" value="Sugar transporter SWEET"/>
    <property type="match status" value="1"/>
</dbReference>
<dbReference type="InterPro" id="IPR047664">
    <property type="entry name" value="SWEET"/>
</dbReference>
<keyword evidence="12 13" id="KW-0472">Membrane</keyword>
<evidence type="ECO:0000256" key="5">
    <source>
        <dbReference type="ARBA" id="ARBA00022448"/>
    </source>
</evidence>
<keyword evidence="5" id="KW-0813">Transport</keyword>
<keyword evidence="6" id="KW-1003">Cell membrane</keyword>
<dbReference type="PANTHER" id="PTHR10791:SF224">
    <property type="entry name" value="SUGAR TRANSPORTER SWEET"/>
    <property type="match status" value="1"/>
</dbReference>
<dbReference type="AlphaFoldDB" id="A0A7S3NR04"/>
<dbReference type="EMBL" id="HBIJ01022276">
    <property type="protein sequence ID" value="CAE0373725.1"/>
    <property type="molecule type" value="Transcribed_RNA"/>
</dbReference>
<feature type="transmembrane region" description="Helical" evidence="13">
    <location>
        <begin position="176"/>
        <end position="197"/>
    </location>
</feature>
<evidence type="ECO:0000256" key="4">
    <source>
        <dbReference type="ARBA" id="ARBA00021741"/>
    </source>
</evidence>
<dbReference type="GO" id="GO:0005886">
    <property type="term" value="C:plasma membrane"/>
    <property type="evidence" value="ECO:0007669"/>
    <property type="project" value="UniProtKB-SubCell"/>
</dbReference>
<reference evidence="15" key="1">
    <citation type="submission" date="2021-01" db="EMBL/GenBank/DDBJ databases">
        <authorList>
            <person name="Corre E."/>
            <person name="Pelletier E."/>
            <person name="Niang G."/>
            <person name="Scheremetjew M."/>
            <person name="Finn R."/>
            <person name="Kale V."/>
            <person name="Holt S."/>
            <person name="Cochrane G."/>
            <person name="Meng A."/>
            <person name="Brown T."/>
            <person name="Cohen L."/>
        </authorList>
    </citation>
    <scope>NUCLEOTIDE SEQUENCE</scope>
    <source>
        <strain evidence="15">CCMP1510</strain>
    </source>
</reference>
<name>A0A7S3NR04_9STRA</name>
<dbReference type="Pfam" id="PF03083">
    <property type="entry name" value="MtN3_slv"/>
    <property type="match status" value="2"/>
</dbReference>
<dbReference type="GO" id="GO:0051119">
    <property type="term" value="F:sugar transmembrane transporter activity"/>
    <property type="evidence" value="ECO:0007669"/>
    <property type="project" value="InterPro"/>
</dbReference>
<feature type="signal peptide" evidence="14">
    <location>
        <begin position="1"/>
        <end position="16"/>
    </location>
</feature>
<comment type="subcellular location">
    <subcellularLocation>
        <location evidence="1">Cell membrane</location>
        <topology evidence="1">Multi-pass membrane protein</topology>
    </subcellularLocation>
    <subcellularLocation>
        <location evidence="2">Golgi apparatus membrane</location>
        <topology evidence="2">Multi-pass membrane protein</topology>
    </subcellularLocation>
</comment>
<keyword evidence="9" id="KW-0677">Repeat</keyword>
<feature type="transmembrane region" description="Helical" evidence="13">
    <location>
        <begin position="144"/>
        <end position="164"/>
    </location>
</feature>
<keyword evidence="8 13" id="KW-0812">Transmembrane</keyword>
<evidence type="ECO:0000256" key="3">
    <source>
        <dbReference type="ARBA" id="ARBA00007809"/>
    </source>
</evidence>
<feature type="transmembrane region" description="Helical" evidence="13">
    <location>
        <begin position="230"/>
        <end position="249"/>
    </location>
</feature>
<evidence type="ECO:0000256" key="6">
    <source>
        <dbReference type="ARBA" id="ARBA00022475"/>
    </source>
</evidence>
<evidence type="ECO:0000256" key="10">
    <source>
        <dbReference type="ARBA" id="ARBA00022989"/>
    </source>
</evidence>
<organism evidence="15">
    <name type="scientific">Aureoumbra lagunensis</name>
    <dbReference type="NCBI Taxonomy" id="44058"/>
    <lineage>
        <taxon>Eukaryota</taxon>
        <taxon>Sar</taxon>
        <taxon>Stramenopiles</taxon>
        <taxon>Ochrophyta</taxon>
        <taxon>Pelagophyceae</taxon>
        <taxon>Pelagomonadales</taxon>
        <taxon>Aureoumbra</taxon>
    </lineage>
</organism>
<dbReference type="PANTHER" id="PTHR10791">
    <property type="entry name" value="RAG1-ACTIVATING PROTEIN 1"/>
    <property type="match status" value="1"/>
</dbReference>
<comment type="similarity">
    <text evidence="3">Belongs to the SWEET sugar transporter family.</text>
</comment>
<evidence type="ECO:0000256" key="14">
    <source>
        <dbReference type="SAM" id="SignalP"/>
    </source>
</evidence>
<keyword evidence="10 13" id="KW-1133">Transmembrane helix</keyword>
<evidence type="ECO:0000256" key="11">
    <source>
        <dbReference type="ARBA" id="ARBA00023034"/>
    </source>
</evidence>
<dbReference type="InterPro" id="IPR004316">
    <property type="entry name" value="SWEET_rpt"/>
</dbReference>
<feature type="transmembrane region" description="Helical" evidence="13">
    <location>
        <begin position="113"/>
        <end position="132"/>
    </location>
</feature>
<evidence type="ECO:0000256" key="9">
    <source>
        <dbReference type="ARBA" id="ARBA00022737"/>
    </source>
</evidence>
<evidence type="ECO:0000256" key="7">
    <source>
        <dbReference type="ARBA" id="ARBA00022597"/>
    </source>
</evidence>
<evidence type="ECO:0000256" key="13">
    <source>
        <dbReference type="SAM" id="Phobius"/>
    </source>
</evidence>